<keyword evidence="5" id="KW-1185">Reference proteome</keyword>
<dbReference type="SUPFAM" id="SSF55909">
    <property type="entry name" value="Pentein"/>
    <property type="match status" value="1"/>
</dbReference>
<accession>A0A1M7AI41</accession>
<evidence type="ECO:0000313" key="5">
    <source>
        <dbReference type="Proteomes" id="UP000183974"/>
    </source>
</evidence>
<dbReference type="PANTHER" id="PTHR47271">
    <property type="entry name" value="ARGININE DEIMINASE"/>
    <property type="match status" value="1"/>
</dbReference>
<dbReference type="STRING" id="337701.SAMN05444398_102342"/>
<proteinExistence type="predicted"/>
<dbReference type="EMBL" id="FRBR01000002">
    <property type="protein sequence ID" value="SHL42431.1"/>
    <property type="molecule type" value="Genomic_DNA"/>
</dbReference>
<keyword evidence="4" id="KW-0378">Hydrolase</keyword>
<dbReference type="RefSeq" id="WP_073034025.1">
    <property type="nucleotide sequence ID" value="NZ_BMLR01000002.1"/>
</dbReference>
<dbReference type="PANTHER" id="PTHR47271:SF2">
    <property type="entry name" value="ARGININE DEIMINASE"/>
    <property type="match status" value="1"/>
</dbReference>
<name>A0A1M7AI41_9RHOB</name>
<evidence type="ECO:0000313" key="4">
    <source>
        <dbReference type="EMBL" id="SHL42431.1"/>
    </source>
</evidence>
<dbReference type="OrthoDB" id="9807502at2"/>
<evidence type="ECO:0000256" key="1">
    <source>
        <dbReference type="ARBA" id="ARBA00005213"/>
    </source>
</evidence>
<evidence type="ECO:0000256" key="2">
    <source>
        <dbReference type="ARBA" id="ARBA00012171"/>
    </source>
</evidence>
<dbReference type="Gene3D" id="3.75.10.10">
    <property type="entry name" value="L-arginine/glycine Amidinotransferase, Chain A"/>
    <property type="match status" value="1"/>
</dbReference>
<dbReference type="GO" id="GO:0019546">
    <property type="term" value="P:L-arginine deiminase pathway"/>
    <property type="evidence" value="ECO:0007669"/>
    <property type="project" value="TreeGrafter"/>
</dbReference>
<comment type="pathway">
    <text evidence="1">Amino-acid degradation; L-arginine degradation via ADI pathway; carbamoyl phosphate from L-arginine: step 1/2.</text>
</comment>
<evidence type="ECO:0000256" key="3">
    <source>
        <dbReference type="ARBA" id="ARBA00049429"/>
    </source>
</evidence>
<reference evidence="4 5" key="1">
    <citation type="submission" date="2016-11" db="EMBL/GenBank/DDBJ databases">
        <authorList>
            <person name="Jaros S."/>
            <person name="Januszkiewicz K."/>
            <person name="Wedrychowicz H."/>
        </authorList>
    </citation>
    <scope>NUCLEOTIDE SEQUENCE [LARGE SCALE GENOMIC DNA]</scope>
    <source>
        <strain evidence="4 5">DSM 29589</strain>
    </source>
</reference>
<dbReference type="GO" id="GO:0016990">
    <property type="term" value="F:arginine deiminase activity"/>
    <property type="evidence" value="ECO:0007669"/>
    <property type="project" value="UniProtKB-EC"/>
</dbReference>
<dbReference type="EC" id="3.5.3.6" evidence="2"/>
<sequence>MAQLVKPQKDTRVYNATIKLFGSEPDPAFEDQGRMERIWGRNWGCDSDVGQLRAVLMHRPGHEFDVIDRSKAIPETGGYGDTESGWYWQSREIPKLKELQAQHDALADVLRAEGVEVIYLEGVEGGRFKSVYTRDSCIAVPGGCIVTRLAPRMRQGEELPVTRTLARAGAPILRTLHGRSMAEGGSFAWLNSKTAVIGRGIRNNDEGIEQISDVLRHMGVDLLTVDLRGYDIHLDGHFLMIAPDLALVWTPGVPFTFLEKLRELNIHTVEMNENDIRWIVNGLAVSPGRVIMPEGISHETRVSLERCGVEILTVDYDRVQMNGGGIHCSTSPLIRDSVS</sequence>
<gene>
    <name evidence="4" type="ORF">SAMN05444398_102342</name>
</gene>
<protein>
    <recommendedName>
        <fullName evidence="2">arginine deiminase</fullName>
        <ecNumber evidence="2">3.5.3.6</ecNumber>
    </recommendedName>
</protein>
<comment type="catalytic activity">
    <reaction evidence="3">
        <text>L-arginine + H2O = L-citrulline + NH4(+)</text>
        <dbReference type="Rhea" id="RHEA:19597"/>
        <dbReference type="ChEBI" id="CHEBI:15377"/>
        <dbReference type="ChEBI" id="CHEBI:28938"/>
        <dbReference type="ChEBI" id="CHEBI:32682"/>
        <dbReference type="ChEBI" id="CHEBI:57743"/>
        <dbReference type="EC" id="3.5.3.6"/>
    </reaction>
</comment>
<dbReference type="AlphaFoldDB" id="A0A1M7AI41"/>
<dbReference type="Proteomes" id="UP000183974">
    <property type="component" value="Unassembled WGS sequence"/>
</dbReference>
<organism evidence="4 5">
    <name type="scientific">Roseovarius pacificus</name>
    <dbReference type="NCBI Taxonomy" id="337701"/>
    <lineage>
        <taxon>Bacteria</taxon>
        <taxon>Pseudomonadati</taxon>
        <taxon>Pseudomonadota</taxon>
        <taxon>Alphaproteobacteria</taxon>
        <taxon>Rhodobacterales</taxon>
        <taxon>Roseobacteraceae</taxon>
        <taxon>Roseovarius</taxon>
    </lineage>
</organism>
<dbReference type="Pfam" id="PF19420">
    <property type="entry name" value="DDAH_eukar"/>
    <property type="match status" value="1"/>
</dbReference>